<evidence type="ECO:0000256" key="1">
    <source>
        <dbReference type="ARBA" id="ARBA00001931"/>
    </source>
</evidence>
<feature type="domain" description="Pyrrolo-quinoline quinone repeat" evidence="5">
    <location>
        <begin position="63"/>
        <end position="368"/>
    </location>
</feature>
<organism evidence="7 8">
    <name type="scientific">Natrinema soli</name>
    <dbReference type="NCBI Taxonomy" id="1930624"/>
    <lineage>
        <taxon>Archaea</taxon>
        <taxon>Methanobacteriati</taxon>
        <taxon>Methanobacteriota</taxon>
        <taxon>Stenosarchaea group</taxon>
        <taxon>Halobacteria</taxon>
        <taxon>Halobacteriales</taxon>
        <taxon>Natrialbaceae</taxon>
        <taxon>Natrinema</taxon>
    </lineage>
</organism>
<dbReference type="InterPro" id="IPR001479">
    <property type="entry name" value="Quinoprotein_DH_CS"/>
</dbReference>
<comment type="cofactor">
    <cofactor evidence="1">
        <name>pyrroloquinoline quinone</name>
        <dbReference type="ChEBI" id="CHEBI:58442"/>
    </cofactor>
</comment>
<dbReference type="GO" id="GO:0016491">
    <property type="term" value="F:oxidoreductase activity"/>
    <property type="evidence" value="ECO:0007669"/>
    <property type="project" value="UniProtKB-KW"/>
</dbReference>
<evidence type="ECO:0000259" key="5">
    <source>
        <dbReference type="Pfam" id="PF01011"/>
    </source>
</evidence>
<dbReference type="PROSITE" id="PS00364">
    <property type="entry name" value="BACTERIAL_PQQ_2"/>
    <property type="match status" value="1"/>
</dbReference>
<comment type="similarity">
    <text evidence="2">Belongs to the bacterial PQQ dehydrogenase family.</text>
</comment>
<keyword evidence="8" id="KW-1185">Reference proteome</keyword>
<keyword evidence="3" id="KW-0634">PQQ</keyword>
<dbReference type="Pfam" id="PF01011">
    <property type="entry name" value="PQQ"/>
    <property type="match status" value="1"/>
</dbReference>
<proteinExistence type="inferred from homology"/>
<sequence>MSIEEDRAVQAAQDTVVRETDNGYRVLGSPEESVTHQHDIDRIPQFDVTQEMVSGSGENQEAWLTYGGNYEMHRYTTADVIGPDNVNDLEVEYDISVGSGSSMEGSPVIVPGDPTVMYQSNGPNHIKAIDARNGDVLWSYTYAVPSDVVLCCDDNNRGPAVWQDKVYMTTLDSGVVALNRYTGEEEWYTSTADHERGYSATWAPIVHDGTIYTGSAGGEYGVRGFHTAIDAETGEQKWFTRTCPEEEFVGDSINQAAGTNWMTATYDEERDVLYMPVGNPGPDFDGSVRPGPNRNTCGTLCIDAETGERLWFHQESPHDVWDYDSASPRMLIRDLEFDHRDEVRDTVVNAGKTGWAYSMDAETGQLITRSDPGVQQLNMFSMIPHIDDGRRGTFMPGGMGGCDWHPATYNHETGLVYYKMHNNAQEAWWRFEEFEEGRKYWGGILEDETEAMPDEYNGHISSISAFDPTTGKLVWRDWIDSDTYLWGGTMSTTTGLMFAGTQNGQFIAYDAETGERLWEFDTGDAPLSSSPISWYDPDEGKQYIAIQVGGSGWLRRGKRDDRVVVFSLAE</sequence>
<dbReference type="EMBL" id="JBHSWV010000149">
    <property type="protein sequence ID" value="MFC6765502.1"/>
    <property type="molecule type" value="Genomic_DNA"/>
</dbReference>
<dbReference type="RefSeq" id="WP_273738525.1">
    <property type="nucleotide sequence ID" value="NZ_JAQIVI010000149.1"/>
</dbReference>
<name>A0ABD5SKL0_9EURY</name>
<dbReference type="InterPro" id="IPR018391">
    <property type="entry name" value="PQQ_b-propeller_rpt"/>
</dbReference>
<reference evidence="7 8" key="1">
    <citation type="journal article" date="2019" name="Int. J. Syst. Evol. Microbiol.">
        <title>The Global Catalogue of Microorganisms (GCM) 10K type strain sequencing project: providing services to taxonomists for standard genome sequencing and annotation.</title>
        <authorList>
            <consortium name="The Broad Institute Genomics Platform"/>
            <consortium name="The Broad Institute Genome Sequencing Center for Infectious Disease"/>
            <person name="Wu L."/>
            <person name="Ma J."/>
        </authorList>
    </citation>
    <scope>NUCLEOTIDE SEQUENCE [LARGE SCALE GENOMIC DNA]</scope>
    <source>
        <strain evidence="7 8">LMG 29247</strain>
    </source>
</reference>
<dbReference type="PANTHER" id="PTHR32303">
    <property type="entry name" value="QUINOPROTEIN ALCOHOL DEHYDROGENASE (CYTOCHROME C)"/>
    <property type="match status" value="1"/>
</dbReference>
<protein>
    <submittedName>
        <fullName evidence="7">Pyrroloquinoline quinone-dependent dehydrogenase</fullName>
    </submittedName>
</protein>
<evidence type="ECO:0000259" key="6">
    <source>
        <dbReference type="Pfam" id="PF13360"/>
    </source>
</evidence>
<gene>
    <name evidence="7" type="ORF">ACFQE6_11040</name>
</gene>
<evidence type="ECO:0000313" key="7">
    <source>
        <dbReference type="EMBL" id="MFC6765502.1"/>
    </source>
</evidence>
<dbReference type="SUPFAM" id="SSF50998">
    <property type="entry name" value="Quinoprotein alcohol dehydrogenase-like"/>
    <property type="match status" value="1"/>
</dbReference>
<evidence type="ECO:0000313" key="8">
    <source>
        <dbReference type="Proteomes" id="UP001596383"/>
    </source>
</evidence>
<dbReference type="Pfam" id="PF13360">
    <property type="entry name" value="PQQ_2"/>
    <property type="match status" value="1"/>
</dbReference>
<dbReference type="InterPro" id="IPR002372">
    <property type="entry name" value="PQQ_rpt_dom"/>
</dbReference>
<dbReference type="InterPro" id="IPR011047">
    <property type="entry name" value="Quinoprotein_ADH-like_sf"/>
</dbReference>
<dbReference type="Gene3D" id="2.140.10.10">
    <property type="entry name" value="Quinoprotein alcohol dehydrogenase-like superfamily"/>
    <property type="match status" value="1"/>
</dbReference>
<evidence type="ECO:0000256" key="4">
    <source>
        <dbReference type="ARBA" id="ARBA00023002"/>
    </source>
</evidence>
<keyword evidence="4" id="KW-0560">Oxidoreductase</keyword>
<evidence type="ECO:0000256" key="2">
    <source>
        <dbReference type="ARBA" id="ARBA00008156"/>
    </source>
</evidence>
<dbReference type="SMART" id="SM00564">
    <property type="entry name" value="PQQ"/>
    <property type="match status" value="4"/>
</dbReference>
<dbReference type="Proteomes" id="UP001596383">
    <property type="component" value="Unassembled WGS sequence"/>
</dbReference>
<feature type="domain" description="Pyrrolo-quinoline quinone repeat" evidence="6">
    <location>
        <begin position="462"/>
        <end position="531"/>
    </location>
</feature>
<accession>A0ABD5SKL0</accession>
<dbReference type="AlphaFoldDB" id="A0ABD5SKL0"/>
<comment type="caution">
    <text evidence="7">The sequence shown here is derived from an EMBL/GenBank/DDBJ whole genome shotgun (WGS) entry which is preliminary data.</text>
</comment>
<evidence type="ECO:0000256" key="3">
    <source>
        <dbReference type="ARBA" id="ARBA00022891"/>
    </source>
</evidence>